<dbReference type="Gene3D" id="3.40.50.720">
    <property type="entry name" value="NAD(P)-binding Rossmann-like Domain"/>
    <property type="match status" value="1"/>
</dbReference>
<dbReference type="Proteomes" id="UP001501470">
    <property type="component" value="Unassembled WGS sequence"/>
</dbReference>
<evidence type="ECO:0000313" key="3">
    <source>
        <dbReference type="Proteomes" id="UP001501470"/>
    </source>
</evidence>
<dbReference type="PANTHER" id="PTHR43162">
    <property type="match status" value="1"/>
</dbReference>
<dbReference type="PANTHER" id="PTHR43162:SF1">
    <property type="entry name" value="PRESTALK A DIFFERENTIATION PROTEIN A"/>
    <property type="match status" value="1"/>
</dbReference>
<accession>A0ABP4LLS2</accession>
<organism evidence="2 3">
    <name type="scientific">Dactylosporangium maewongense</name>
    <dbReference type="NCBI Taxonomy" id="634393"/>
    <lineage>
        <taxon>Bacteria</taxon>
        <taxon>Bacillati</taxon>
        <taxon>Actinomycetota</taxon>
        <taxon>Actinomycetes</taxon>
        <taxon>Micromonosporales</taxon>
        <taxon>Micromonosporaceae</taxon>
        <taxon>Dactylosporangium</taxon>
    </lineage>
</organism>
<protein>
    <recommendedName>
        <fullName evidence="1">NmrA-like domain-containing protein</fullName>
    </recommendedName>
</protein>
<evidence type="ECO:0000259" key="1">
    <source>
        <dbReference type="Pfam" id="PF05368"/>
    </source>
</evidence>
<dbReference type="InterPro" id="IPR008030">
    <property type="entry name" value="NmrA-like"/>
</dbReference>
<evidence type="ECO:0000313" key="2">
    <source>
        <dbReference type="EMBL" id="GAA1527026.1"/>
    </source>
</evidence>
<name>A0ABP4LLS2_9ACTN</name>
<reference evidence="3" key="1">
    <citation type="journal article" date="2019" name="Int. J. Syst. Evol. Microbiol.">
        <title>The Global Catalogue of Microorganisms (GCM) 10K type strain sequencing project: providing services to taxonomists for standard genome sequencing and annotation.</title>
        <authorList>
            <consortium name="The Broad Institute Genomics Platform"/>
            <consortium name="The Broad Institute Genome Sequencing Center for Infectious Disease"/>
            <person name="Wu L."/>
            <person name="Ma J."/>
        </authorList>
    </citation>
    <scope>NUCLEOTIDE SEQUENCE [LARGE SCALE GENOMIC DNA]</scope>
    <source>
        <strain evidence="3">JCM 15933</strain>
    </source>
</reference>
<sequence length="129" mass="13816">MTASRAVRAPTCAARDIAAVAARLLLDRAWTGTGSVAVLGPEDLSYTDMARILSDVLGRPVRFERTPPDAFKAGLLGHGVSEPMAQAMVDMFLAKDAGLDNAEPRTLATTTPTTFRQWCEEVLKPALES</sequence>
<feature type="domain" description="NmrA-like" evidence="1">
    <location>
        <begin position="7"/>
        <end position="97"/>
    </location>
</feature>
<gene>
    <name evidence="2" type="ORF">GCM10009827_049970</name>
</gene>
<proteinExistence type="predicted"/>
<dbReference type="Gene3D" id="3.90.25.10">
    <property type="entry name" value="UDP-galactose 4-epimerase, domain 1"/>
    <property type="match status" value="1"/>
</dbReference>
<dbReference type="EMBL" id="BAAAQD010000010">
    <property type="protein sequence ID" value="GAA1527026.1"/>
    <property type="molecule type" value="Genomic_DNA"/>
</dbReference>
<dbReference type="InterPro" id="IPR036291">
    <property type="entry name" value="NAD(P)-bd_dom_sf"/>
</dbReference>
<dbReference type="SUPFAM" id="SSF51735">
    <property type="entry name" value="NAD(P)-binding Rossmann-fold domains"/>
    <property type="match status" value="1"/>
</dbReference>
<comment type="caution">
    <text evidence="2">The sequence shown here is derived from an EMBL/GenBank/DDBJ whole genome shotgun (WGS) entry which is preliminary data.</text>
</comment>
<keyword evidence="3" id="KW-1185">Reference proteome</keyword>
<dbReference type="RefSeq" id="WP_344504500.1">
    <property type="nucleotide sequence ID" value="NZ_BAAAQD010000010.1"/>
</dbReference>
<dbReference type="InterPro" id="IPR051604">
    <property type="entry name" value="Ergot_Alk_Oxidoreductase"/>
</dbReference>
<dbReference type="Pfam" id="PF05368">
    <property type="entry name" value="NmrA"/>
    <property type="match status" value="1"/>
</dbReference>